<gene>
    <name evidence="2" type="ORF">COA96_16825</name>
</gene>
<dbReference type="AlphaFoldDB" id="A0A2A5AG77"/>
<comment type="caution">
    <text evidence="2">The sequence shown here is derived from an EMBL/GenBank/DDBJ whole genome shotgun (WGS) entry which is preliminary data.</text>
</comment>
<proteinExistence type="predicted"/>
<dbReference type="Proteomes" id="UP000218327">
    <property type="component" value="Unassembled WGS sequence"/>
</dbReference>
<evidence type="ECO:0000256" key="1">
    <source>
        <dbReference type="SAM" id="MobiDB-lite"/>
    </source>
</evidence>
<sequence length="135" mass="15091">MKEEKLKAILLLAGVEYSGAHRILNGYYGIHGGNPEYAVNNPWWLISTRHGLIEIGWRKRVISIDWSETAFRGTITKDDVTKSDAMVHAWSYGKAVDYIKSLMYELNKIEPAKPPKTETPTASDQADVLAQTGQG</sequence>
<organism evidence="2 3">
    <name type="scientific">SAR86 cluster bacterium</name>
    <dbReference type="NCBI Taxonomy" id="2030880"/>
    <lineage>
        <taxon>Bacteria</taxon>
        <taxon>Pseudomonadati</taxon>
        <taxon>Pseudomonadota</taxon>
        <taxon>Gammaproteobacteria</taxon>
        <taxon>SAR86 cluster</taxon>
    </lineage>
</organism>
<reference evidence="3" key="1">
    <citation type="submission" date="2017-08" db="EMBL/GenBank/DDBJ databases">
        <title>A dynamic microbial community with high functional redundancy inhabits the cold, oxic subseafloor aquifer.</title>
        <authorList>
            <person name="Tully B.J."/>
            <person name="Wheat C.G."/>
            <person name="Glazer B.T."/>
            <person name="Huber J.A."/>
        </authorList>
    </citation>
    <scope>NUCLEOTIDE SEQUENCE [LARGE SCALE GENOMIC DNA]</scope>
</reference>
<feature type="region of interest" description="Disordered" evidence="1">
    <location>
        <begin position="111"/>
        <end position="135"/>
    </location>
</feature>
<evidence type="ECO:0000313" key="3">
    <source>
        <dbReference type="Proteomes" id="UP000218327"/>
    </source>
</evidence>
<evidence type="ECO:0000313" key="2">
    <source>
        <dbReference type="EMBL" id="PCJ18283.1"/>
    </source>
</evidence>
<dbReference type="EMBL" id="NVVJ01000101">
    <property type="protein sequence ID" value="PCJ18283.1"/>
    <property type="molecule type" value="Genomic_DNA"/>
</dbReference>
<name>A0A2A5AG77_9GAMM</name>
<accession>A0A2A5AG77</accession>
<protein>
    <submittedName>
        <fullName evidence="2">Uncharacterized protein</fullName>
    </submittedName>
</protein>